<organism evidence="1 2">
    <name type="scientific">Smallanthus sonchifolius</name>
    <dbReference type="NCBI Taxonomy" id="185202"/>
    <lineage>
        <taxon>Eukaryota</taxon>
        <taxon>Viridiplantae</taxon>
        <taxon>Streptophyta</taxon>
        <taxon>Embryophyta</taxon>
        <taxon>Tracheophyta</taxon>
        <taxon>Spermatophyta</taxon>
        <taxon>Magnoliopsida</taxon>
        <taxon>eudicotyledons</taxon>
        <taxon>Gunneridae</taxon>
        <taxon>Pentapetalae</taxon>
        <taxon>asterids</taxon>
        <taxon>campanulids</taxon>
        <taxon>Asterales</taxon>
        <taxon>Asteraceae</taxon>
        <taxon>Asteroideae</taxon>
        <taxon>Heliantheae alliance</taxon>
        <taxon>Millerieae</taxon>
        <taxon>Smallanthus</taxon>
    </lineage>
</organism>
<proteinExistence type="predicted"/>
<dbReference type="EMBL" id="CM042018">
    <property type="protein sequence ID" value="KAI3827928.1"/>
    <property type="molecule type" value="Genomic_DNA"/>
</dbReference>
<dbReference type="Proteomes" id="UP001056120">
    <property type="component" value="Linkage Group LG01"/>
</dbReference>
<comment type="caution">
    <text evidence="1">The sequence shown here is derived from an EMBL/GenBank/DDBJ whole genome shotgun (WGS) entry which is preliminary data.</text>
</comment>
<keyword evidence="2" id="KW-1185">Reference proteome</keyword>
<evidence type="ECO:0000313" key="2">
    <source>
        <dbReference type="Proteomes" id="UP001056120"/>
    </source>
</evidence>
<reference evidence="1 2" key="2">
    <citation type="journal article" date="2022" name="Mol. Ecol. Resour.">
        <title>The genomes of chicory, endive, great burdock and yacon provide insights into Asteraceae paleo-polyploidization history and plant inulin production.</title>
        <authorList>
            <person name="Fan W."/>
            <person name="Wang S."/>
            <person name="Wang H."/>
            <person name="Wang A."/>
            <person name="Jiang F."/>
            <person name="Liu H."/>
            <person name="Zhao H."/>
            <person name="Xu D."/>
            <person name="Zhang Y."/>
        </authorList>
    </citation>
    <scope>NUCLEOTIDE SEQUENCE [LARGE SCALE GENOMIC DNA]</scope>
    <source>
        <strain evidence="2">cv. Yunnan</strain>
        <tissue evidence="1">Leaves</tissue>
    </source>
</reference>
<reference evidence="2" key="1">
    <citation type="journal article" date="2022" name="Mol. Ecol. Resour.">
        <title>The genomes of chicory, endive, great burdock and yacon provide insights into Asteraceae palaeo-polyploidization history and plant inulin production.</title>
        <authorList>
            <person name="Fan W."/>
            <person name="Wang S."/>
            <person name="Wang H."/>
            <person name="Wang A."/>
            <person name="Jiang F."/>
            <person name="Liu H."/>
            <person name="Zhao H."/>
            <person name="Xu D."/>
            <person name="Zhang Y."/>
        </authorList>
    </citation>
    <scope>NUCLEOTIDE SEQUENCE [LARGE SCALE GENOMIC DNA]</scope>
    <source>
        <strain evidence="2">cv. Yunnan</strain>
    </source>
</reference>
<name>A0ACB9K6N9_9ASTR</name>
<protein>
    <submittedName>
        <fullName evidence="1">Uncharacterized protein</fullName>
    </submittedName>
</protein>
<gene>
    <name evidence="1" type="ORF">L1987_02017</name>
</gene>
<accession>A0ACB9K6N9</accession>
<evidence type="ECO:0000313" key="1">
    <source>
        <dbReference type="EMBL" id="KAI3827928.1"/>
    </source>
</evidence>
<sequence length="96" mass="10412">MWNSSTTRGSNVAFGSTISDKHEYGGLGGVRSKNIAGLAMIDDKRMRAPSPPLVTSRDGDEFKVGDLKEIKNKFDVHDQNLEKLTETIAGASTDVE</sequence>